<dbReference type="InterPro" id="IPR023883">
    <property type="entry name" value="CHP03980_redox-disulphide"/>
</dbReference>
<accession>A0A2J8AZR6</accession>
<dbReference type="NCBIfam" id="TIGR03980">
    <property type="entry name" value="prismane_assoc"/>
    <property type="match status" value="1"/>
</dbReference>
<dbReference type="InterPro" id="IPR038062">
    <property type="entry name" value="ScdA-like_N_sf"/>
</dbReference>
<dbReference type="PANTHER" id="PTHR39341">
    <property type="entry name" value="BSL7085 PROTEIN"/>
    <property type="match status" value="1"/>
</dbReference>
<dbReference type="Proteomes" id="UP000236394">
    <property type="component" value="Unassembled WGS sequence"/>
</dbReference>
<feature type="domain" description="DUF1858" evidence="1">
    <location>
        <begin position="3"/>
        <end position="56"/>
    </location>
</feature>
<dbReference type="EMBL" id="NBZD01000004">
    <property type="protein sequence ID" value="PNH18023.1"/>
    <property type="molecule type" value="Genomic_DNA"/>
</dbReference>
<gene>
    <name evidence="2" type="ORF">B7R76_06720</name>
</gene>
<evidence type="ECO:0000259" key="1">
    <source>
        <dbReference type="Pfam" id="PF08984"/>
    </source>
</evidence>
<proteinExistence type="predicted"/>
<dbReference type="Pfam" id="PF08984">
    <property type="entry name" value="DUF1858"/>
    <property type="match status" value="1"/>
</dbReference>
<dbReference type="RefSeq" id="WP_012992941.1">
    <property type="nucleotide sequence ID" value="NZ_NBZD01000004.1"/>
</dbReference>
<dbReference type="InterPro" id="IPR015077">
    <property type="entry name" value="DUF1858"/>
</dbReference>
<dbReference type="Gene3D" id="1.10.3910.10">
    <property type="entry name" value="SP0561-like"/>
    <property type="match status" value="1"/>
</dbReference>
<name>A0A2J8AZR6_9FIRM</name>
<dbReference type="SUPFAM" id="SSF140683">
    <property type="entry name" value="SP0561-like"/>
    <property type="match status" value="1"/>
</dbReference>
<dbReference type="OMA" id="NQYFASK"/>
<protein>
    <submittedName>
        <fullName evidence="2">Disulfide oxidoreductase</fullName>
    </submittedName>
</protein>
<sequence>MKINKNMIIADVLELDRGTIPIFMESGLHCLGCIMASGESIAEASMVHGIDCDDLVDKLNQYFASKEM</sequence>
<organism evidence="2 3">
    <name type="scientific">Mageeibacillus indolicus</name>
    <dbReference type="NCBI Taxonomy" id="884684"/>
    <lineage>
        <taxon>Bacteria</taxon>
        <taxon>Bacillati</taxon>
        <taxon>Bacillota</taxon>
        <taxon>Clostridia</taxon>
        <taxon>Eubacteriales</taxon>
        <taxon>Oscillospiraceae</taxon>
        <taxon>Mageeibacillus</taxon>
    </lineage>
</organism>
<evidence type="ECO:0000313" key="2">
    <source>
        <dbReference type="EMBL" id="PNH18023.1"/>
    </source>
</evidence>
<comment type="caution">
    <text evidence="2">The sequence shown here is derived from an EMBL/GenBank/DDBJ whole genome shotgun (WGS) entry which is preliminary data.</text>
</comment>
<evidence type="ECO:0000313" key="3">
    <source>
        <dbReference type="Proteomes" id="UP000236394"/>
    </source>
</evidence>
<dbReference type="PANTHER" id="PTHR39341:SF1">
    <property type="entry name" value="DUF1858 DOMAIN-CONTAINING PROTEIN"/>
    <property type="match status" value="1"/>
</dbReference>
<reference evidence="3" key="1">
    <citation type="submission" date="2017-04" db="EMBL/GenBank/DDBJ databases">
        <authorList>
            <person name="Bumgarner R.E."/>
            <person name="Fredricks D.N."/>
            <person name="Srinivasan S."/>
        </authorList>
    </citation>
    <scope>NUCLEOTIDE SEQUENCE [LARGE SCALE GENOMIC DNA]</scope>
    <source>
        <strain evidence="3">KA00405</strain>
    </source>
</reference>
<dbReference type="AlphaFoldDB" id="A0A2J8AZR6"/>